<evidence type="ECO:0000313" key="3">
    <source>
        <dbReference type="Proteomes" id="UP000265520"/>
    </source>
</evidence>
<dbReference type="EMBL" id="LXQA011064067">
    <property type="protein sequence ID" value="MCI83306.1"/>
    <property type="molecule type" value="Genomic_DNA"/>
</dbReference>
<feature type="compositionally biased region" description="Basic and acidic residues" evidence="1">
    <location>
        <begin position="27"/>
        <end position="39"/>
    </location>
</feature>
<feature type="region of interest" description="Disordered" evidence="1">
    <location>
        <begin position="1"/>
        <end position="39"/>
    </location>
</feature>
<name>A0A392V4W2_9FABA</name>
<sequence>MEERDEDLSGGDEQPRRRGRFGRRPRRFEGFNERENGGE</sequence>
<accession>A0A392V4W2</accession>
<protein>
    <submittedName>
        <fullName evidence="2">Uncharacterized protein</fullName>
    </submittedName>
</protein>
<evidence type="ECO:0000256" key="1">
    <source>
        <dbReference type="SAM" id="MobiDB-lite"/>
    </source>
</evidence>
<feature type="compositionally biased region" description="Acidic residues" evidence="1">
    <location>
        <begin position="1"/>
        <end position="10"/>
    </location>
</feature>
<dbReference type="Proteomes" id="UP000265520">
    <property type="component" value="Unassembled WGS sequence"/>
</dbReference>
<feature type="compositionally biased region" description="Basic residues" evidence="1">
    <location>
        <begin position="17"/>
        <end position="26"/>
    </location>
</feature>
<reference evidence="2 3" key="1">
    <citation type="journal article" date="2018" name="Front. Plant Sci.">
        <title>Red Clover (Trifolium pratense) and Zigzag Clover (T. medium) - A Picture of Genomic Similarities and Differences.</title>
        <authorList>
            <person name="Dluhosova J."/>
            <person name="Istvanek J."/>
            <person name="Nedelnik J."/>
            <person name="Repkova J."/>
        </authorList>
    </citation>
    <scope>NUCLEOTIDE SEQUENCE [LARGE SCALE GENOMIC DNA]</scope>
    <source>
        <strain evidence="3">cv. 10/8</strain>
        <tissue evidence="2">Leaf</tissue>
    </source>
</reference>
<dbReference type="AlphaFoldDB" id="A0A392V4W2"/>
<evidence type="ECO:0000313" key="2">
    <source>
        <dbReference type="EMBL" id="MCI83306.1"/>
    </source>
</evidence>
<organism evidence="2 3">
    <name type="scientific">Trifolium medium</name>
    <dbReference type="NCBI Taxonomy" id="97028"/>
    <lineage>
        <taxon>Eukaryota</taxon>
        <taxon>Viridiplantae</taxon>
        <taxon>Streptophyta</taxon>
        <taxon>Embryophyta</taxon>
        <taxon>Tracheophyta</taxon>
        <taxon>Spermatophyta</taxon>
        <taxon>Magnoliopsida</taxon>
        <taxon>eudicotyledons</taxon>
        <taxon>Gunneridae</taxon>
        <taxon>Pentapetalae</taxon>
        <taxon>rosids</taxon>
        <taxon>fabids</taxon>
        <taxon>Fabales</taxon>
        <taxon>Fabaceae</taxon>
        <taxon>Papilionoideae</taxon>
        <taxon>50 kb inversion clade</taxon>
        <taxon>NPAAA clade</taxon>
        <taxon>Hologalegina</taxon>
        <taxon>IRL clade</taxon>
        <taxon>Trifolieae</taxon>
        <taxon>Trifolium</taxon>
    </lineage>
</organism>
<keyword evidence="3" id="KW-1185">Reference proteome</keyword>
<feature type="non-terminal residue" evidence="2">
    <location>
        <position position="39"/>
    </location>
</feature>
<comment type="caution">
    <text evidence="2">The sequence shown here is derived from an EMBL/GenBank/DDBJ whole genome shotgun (WGS) entry which is preliminary data.</text>
</comment>
<proteinExistence type="predicted"/>